<dbReference type="Pfam" id="PF20833">
    <property type="entry name" value="RNase_E_G_Thio"/>
    <property type="match status" value="1"/>
</dbReference>
<dbReference type="AlphaFoldDB" id="W4QGE1"/>
<evidence type="ECO:0000256" key="6">
    <source>
        <dbReference type="ARBA" id="ARBA00022552"/>
    </source>
</evidence>
<dbReference type="GO" id="GO:0004519">
    <property type="term" value="F:endonuclease activity"/>
    <property type="evidence" value="ECO:0007669"/>
    <property type="project" value="UniProtKB-KW"/>
</dbReference>
<dbReference type="InterPro" id="IPR019307">
    <property type="entry name" value="RNA-bd_AU-1/RNase_E/G"/>
</dbReference>
<evidence type="ECO:0000313" key="18">
    <source>
        <dbReference type="Proteomes" id="UP000018895"/>
    </source>
</evidence>
<evidence type="ECO:0000256" key="12">
    <source>
        <dbReference type="ARBA" id="ARBA00022759"/>
    </source>
</evidence>
<organism evidence="17 18">
    <name type="scientific">Halalkalibacter hemicellulosilyticusJCM 9152</name>
    <dbReference type="NCBI Taxonomy" id="1236971"/>
    <lineage>
        <taxon>Bacteria</taxon>
        <taxon>Bacillati</taxon>
        <taxon>Bacillota</taxon>
        <taxon>Bacilli</taxon>
        <taxon>Bacillales</taxon>
        <taxon>Bacillaceae</taxon>
        <taxon>Halalkalibacter</taxon>
    </lineage>
</organism>
<keyword evidence="6" id="KW-0698">rRNA processing</keyword>
<evidence type="ECO:0000259" key="16">
    <source>
        <dbReference type="SMART" id="SM00316"/>
    </source>
</evidence>
<comment type="cofactor">
    <cofactor evidence="1">
        <name>Mg(2+)</name>
        <dbReference type="ChEBI" id="CHEBI:18420"/>
    </cofactor>
</comment>
<keyword evidence="12" id="KW-0255">Endonuclease</keyword>
<dbReference type="GO" id="GO:0004540">
    <property type="term" value="F:RNA nuclease activity"/>
    <property type="evidence" value="ECO:0007669"/>
    <property type="project" value="InterPro"/>
</dbReference>
<keyword evidence="11" id="KW-0699">rRNA-binding</keyword>
<evidence type="ECO:0000256" key="9">
    <source>
        <dbReference type="ARBA" id="ARBA00022722"/>
    </source>
</evidence>
<keyword evidence="18" id="KW-1185">Reference proteome</keyword>
<comment type="subcellular location">
    <subcellularLocation>
        <location evidence="2">Cytoplasm</location>
    </subcellularLocation>
</comment>
<dbReference type="GO" id="GO:0008033">
    <property type="term" value="P:tRNA processing"/>
    <property type="evidence" value="ECO:0007669"/>
    <property type="project" value="UniProtKB-KW"/>
</dbReference>
<dbReference type="NCBIfam" id="TIGR00757">
    <property type="entry name" value="RNaseEG"/>
    <property type="match status" value="1"/>
</dbReference>
<keyword evidence="14" id="KW-0460">Magnesium</keyword>
<keyword evidence="10" id="KW-0479">Metal-binding</keyword>
<dbReference type="STRING" id="1236971.JCM9152_2603"/>
<dbReference type="Gene3D" id="2.40.50.140">
    <property type="entry name" value="Nucleic acid-binding proteins"/>
    <property type="match status" value="1"/>
</dbReference>
<dbReference type="PANTHER" id="PTHR30001">
    <property type="entry name" value="RIBONUCLEASE"/>
    <property type="match status" value="1"/>
</dbReference>
<keyword evidence="9" id="KW-0540">Nuclease</keyword>
<dbReference type="InterPro" id="IPR004659">
    <property type="entry name" value="RNase_E/G"/>
</dbReference>
<gene>
    <name evidence="17" type="ORF">JCM9152_2603</name>
</gene>
<evidence type="ECO:0000256" key="5">
    <source>
        <dbReference type="ARBA" id="ARBA00022490"/>
    </source>
</evidence>
<dbReference type="GO" id="GO:0046872">
    <property type="term" value="F:metal ion binding"/>
    <property type="evidence" value="ECO:0007669"/>
    <property type="project" value="UniProtKB-KW"/>
</dbReference>
<dbReference type="InterPro" id="IPR003029">
    <property type="entry name" value="S1_domain"/>
</dbReference>
<evidence type="ECO:0000256" key="8">
    <source>
        <dbReference type="ARBA" id="ARBA00022694"/>
    </source>
</evidence>
<dbReference type="GO" id="GO:0016787">
    <property type="term" value="F:hydrolase activity"/>
    <property type="evidence" value="ECO:0007669"/>
    <property type="project" value="UniProtKB-KW"/>
</dbReference>
<evidence type="ECO:0000256" key="3">
    <source>
        <dbReference type="ARBA" id="ARBA00005663"/>
    </source>
</evidence>
<dbReference type="GO" id="GO:0000049">
    <property type="term" value="F:tRNA binding"/>
    <property type="evidence" value="ECO:0007669"/>
    <property type="project" value="UniProtKB-KW"/>
</dbReference>
<dbReference type="OrthoDB" id="9804278at2"/>
<keyword evidence="5" id="KW-0963">Cytoplasm</keyword>
<accession>W4QGE1</accession>
<evidence type="ECO:0000313" key="17">
    <source>
        <dbReference type="EMBL" id="GAE31156.1"/>
    </source>
</evidence>
<evidence type="ECO:0000256" key="1">
    <source>
        <dbReference type="ARBA" id="ARBA00001946"/>
    </source>
</evidence>
<comment type="caution">
    <text evidence="17">The sequence shown here is derived from an EMBL/GenBank/DDBJ whole genome shotgun (WGS) entry which is preliminary data.</text>
</comment>
<evidence type="ECO:0000256" key="14">
    <source>
        <dbReference type="ARBA" id="ARBA00022842"/>
    </source>
</evidence>
<dbReference type="Gene3D" id="3.40.1260.20">
    <property type="entry name" value="Ribonuclease E, catalytic domain"/>
    <property type="match status" value="1"/>
</dbReference>
<dbReference type="Proteomes" id="UP000018895">
    <property type="component" value="Unassembled WGS sequence"/>
</dbReference>
<name>W4QGE1_9BACI</name>
<feature type="domain" description="S1 motif" evidence="16">
    <location>
        <begin position="36"/>
        <end position="119"/>
    </location>
</feature>
<proteinExistence type="inferred from homology"/>
<dbReference type="GO" id="GO:0019843">
    <property type="term" value="F:rRNA binding"/>
    <property type="evidence" value="ECO:0007669"/>
    <property type="project" value="UniProtKB-KW"/>
</dbReference>
<comment type="similarity">
    <text evidence="3">Belongs to the RNase E/G family. RNase G subfamily.</text>
</comment>
<dbReference type="InterPro" id="IPR012340">
    <property type="entry name" value="NA-bd_OB-fold"/>
</dbReference>
<keyword evidence="7" id="KW-0820">tRNA-binding</keyword>
<keyword evidence="8" id="KW-0819">tRNA processing</keyword>
<keyword evidence="15" id="KW-0694">RNA-binding</keyword>
<evidence type="ECO:0000256" key="15">
    <source>
        <dbReference type="ARBA" id="ARBA00022884"/>
    </source>
</evidence>
<dbReference type="EMBL" id="BAUU01000017">
    <property type="protein sequence ID" value="GAE31156.1"/>
    <property type="molecule type" value="Genomic_DNA"/>
</dbReference>
<dbReference type="Pfam" id="PF10150">
    <property type="entry name" value="RNase_E_G"/>
    <property type="match status" value="1"/>
</dbReference>
<evidence type="ECO:0000256" key="10">
    <source>
        <dbReference type="ARBA" id="ARBA00022723"/>
    </source>
</evidence>
<dbReference type="GO" id="GO:0005737">
    <property type="term" value="C:cytoplasm"/>
    <property type="evidence" value="ECO:0007669"/>
    <property type="project" value="UniProtKB-SubCell"/>
</dbReference>
<dbReference type="PANTHER" id="PTHR30001:SF0">
    <property type="entry name" value="RIBONUCLEASE G"/>
    <property type="match status" value="1"/>
</dbReference>
<protein>
    <recommendedName>
        <fullName evidence="4">Ribonuclease G</fullName>
    </recommendedName>
</protein>
<dbReference type="SUPFAM" id="SSF50249">
    <property type="entry name" value="Nucleic acid-binding proteins"/>
    <property type="match status" value="1"/>
</dbReference>
<evidence type="ECO:0000256" key="11">
    <source>
        <dbReference type="ARBA" id="ARBA00022730"/>
    </source>
</evidence>
<sequence>MKKIVFNLATREKRAALIEDGRVTELMIERTGEERIVHNVYLGRVVKVLPGMQAAFVDIGRDKHGFLYRDDLLSFHLDTEDEEKKKQRPVSKFVREGEELVVQVTKEAFGSKGPRLTGILSFPGHYMIYMPNGNYIGVSRRFSSEAERERWRTFGEELTIDQEGLIIRTSCEGRSATEVTEELHYQRRKWAQLQKRIEEKSSERLLYQDVTLTERIVRDHMFEGLQEIVLDDFDEYKRMKEWLSSYSNSESQITLYKKKEAIFTAYHIEKELQKALKRQVWLKSGAYITIDQTEALTVIDVNTGKFTGKNDFNETIWQTNKEAAKEIVRQLRLRDIAGMIIIDFIDMRREEDRDLIVRLLRNELKKDRTKTNVVGITGLGLVEMTRKKVRQNLQDTLSKPCPTCQGKGVVLSNEAQAFELERQLWEYKGTEHEAIVVELPASILSVFSGSNGKHLKRLESALGVRILLYPNKRLVKGALIRFLGTLEEAGKRLEHLKTN</sequence>
<reference evidence="17" key="1">
    <citation type="journal article" date="2014" name="Genome Announc.">
        <title>Draft Genome Sequences of Three Alkaliphilic Bacillus Strains, Bacillus wakoensis JCM 9140T, Bacillus akibai JCM 9157T, and Bacillus hemicellulosilyticus JCM 9152T.</title>
        <authorList>
            <person name="Yuki M."/>
            <person name="Oshima K."/>
            <person name="Suda W."/>
            <person name="Oshida Y."/>
            <person name="Kitamura K."/>
            <person name="Iida T."/>
            <person name="Hattori M."/>
            <person name="Ohkuma M."/>
        </authorList>
    </citation>
    <scope>NUCLEOTIDE SEQUENCE [LARGE SCALE GENOMIC DNA]</scope>
    <source>
        <strain evidence="17">JCM 9152</strain>
    </source>
</reference>
<dbReference type="SMART" id="SM00316">
    <property type="entry name" value="S1"/>
    <property type="match status" value="1"/>
</dbReference>
<dbReference type="CDD" id="cd04453">
    <property type="entry name" value="S1_RNase_E"/>
    <property type="match status" value="1"/>
</dbReference>
<dbReference type="InterPro" id="IPR048583">
    <property type="entry name" value="RNase_E_G_thioredoxin-like"/>
</dbReference>
<dbReference type="RefSeq" id="WP_035344606.1">
    <property type="nucleotide sequence ID" value="NZ_BAUU01000017.1"/>
</dbReference>
<evidence type="ECO:0000256" key="4">
    <source>
        <dbReference type="ARBA" id="ARBA00017719"/>
    </source>
</evidence>
<evidence type="ECO:0000256" key="7">
    <source>
        <dbReference type="ARBA" id="ARBA00022555"/>
    </source>
</evidence>
<evidence type="ECO:0000256" key="13">
    <source>
        <dbReference type="ARBA" id="ARBA00022801"/>
    </source>
</evidence>
<evidence type="ECO:0000256" key="2">
    <source>
        <dbReference type="ARBA" id="ARBA00004496"/>
    </source>
</evidence>
<keyword evidence="13" id="KW-0378">Hydrolase</keyword>
<dbReference type="GO" id="GO:0006364">
    <property type="term" value="P:rRNA processing"/>
    <property type="evidence" value="ECO:0007669"/>
    <property type="project" value="UniProtKB-KW"/>
</dbReference>